<feature type="binding site" evidence="5">
    <location>
        <position position="31"/>
    </location>
    <ligand>
        <name>ATP</name>
        <dbReference type="ChEBI" id="CHEBI:30616"/>
    </ligand>
</feature>
<protein>
    <recommendedName>
        <fullName evidence="7">Protein kinase domain-containing protein</fullName>
    </recommendedName>
</protein>
<dbReference type="AlphaFoldDB" id="A0ABC8T7X0"/>
<dbReference type="SMART" id="SM00220">
    <property type="entry name" value="S_TKc"/>
    <property type="match status" value="1"/>
</dbReference>
<evidence type="ECO:0000313" key="8">
    <source>
        <dbReference type="EMBL" id="CAK9165510.1"/>
    </source>
</evidence>
<name>A0ABC8T7X0_9AQUA</name>
<feature type="domain" description="Protein kinase" evidence="7">
    <location>
        <begin position="3"/>
        <end position="255"/>
    </location>
</feature>
<evidence type="ECO:0000256" key="5">
    <source>
        <dbReference type="PROSITE-ProRule" id="PRU10141"/>
    </source>
</evidence>
<evidence type="ECO:0000256" key="3">
    <source>
        <dbReference type="ARBA" id="ARBA00022777"/>
    </source>
</evidence>
<dbReference type="InterPro" id="IPR017441">
    <property type="entry name" value="Protein_kinase_ATP_BS"/>
</dbReference>
<sequence length="480" mass="53735">MEWTRGPTIGRGSSATVSLATTTSGQLFAVKSTELSTSSFLQKEKHFLSQLSSPHIVKYMGFDITVENKRPMYNLFMEYVPGGTLSDEIKKQGGSLDDSMIRLYTHQILEGLDYIHSNGMVHCDMKGQNVLIGGDGVKIADLGCARLVEAGDATTWEFSGTPVFMAPEVARREDQKFPADIWALGCTIIEMATGSNPWPEANDPVSALYRIGYSGDIPEIPRWLSEEAKDFLYKCLNKVSTERWTAKQLLQHPFVNGLEWEINPQQGEEFKGNSPISVLDQGFWDSFEVTETSPNQTTPVGSSSNSPAERIRHLIRDTFSSDLGLSNWAEDEEDWVTVRSNQTDETEKKIQQICDMNEDDRELIQREPFLISIVNEDDDLEISLGIEDLLLECDMHNISSMVSPCIETNLGLSPLEIGLGGADWNHGFVDLSCPLLFLKRQEQRRSTSYSAYIRQHLGSMWWGSYKAAPACSKSSPIKPY</sequence>
<dbReference type="GO" id="GO:0005524">
    <property type="term" value="F:ATP binding"/>
    <property type="evidence" value="ECO:0007669"/>
    <property type="project" value="UniProtKB-UniRule"/>
</dbReference>
<dbReference type="PANTHER" id="PTHR48011:SF76">
    <property type="entry name" value="MITOGEN-ACTIVATED PROTEIN KINASE KINASE KINASE 15"/>
    <property type="match status" value="1"/>
</dbReference>
<evidence type="ECO:0000256" key="1">
    <source>
        <dbReference type="ARBA" id="ARBA00022679"/>
    </source>
</evidence>
<dbReference type="Pfam" id="PF00069">
    <property type="entry name" value="Pkinase"/>
    <property type="match status" value="1"/>
</dbReference>
<dbReference type="GO" id="GO:0004674">
    <property type="term" value="F:protein serine/threonine kinase activity"/>
    <property type="evidence" value="ECO:0007669"/>
    <property type="project" value="UniProtKB-KW"/>
</dbReference>
<gene>
    <name evidence="8" type="ORF">ILEXP_LOCUS34676</name>
</gene>
<proteinExistence type="inferred from homology"/>
<dbReference type="PROSITE" id="PS50011">
    <property type="entry name" value="PROTEIN_KINASE_DOM"/>
    <property type="match status" value="1"/>
</dbReference>
<dbReference type="CDD" id="cd06606">
    <property type="entry name" value="STKc_MAPKKK"/>
    <property type="match status" value="1"/>
</dbReference>
<dbReference type="InterPro" id="IPR008271">
    <property type="entry name" value="Ser/Thr_kinase_AS"/>
</dbReference>
<dbReference type="Proteomes" id="UP001642360">
    <property type="component" value="Unassembled WGS sequence"/>
</dbReference>
<evidence type="ECO:0000313" key="9">
    <source>
        <dbReference type="Proteomes" id="UP001642360"/>
    </source>
</evidence>
<keyword evidence="2 5" id="KW-0547">Nucleotide-binding</keyword>
<keyword evidence="9" id="KW-1185">Reference proteome</keyword>
<dbReference type="Gene3D" id="1.10.510.10">
    <property type="entry name" value="Transferase(Phosphotransferase) domain 1"/>
    <property type="match status" value="1"/>
</dbReference>
<dbReference type="InterPro" id="IPR011009">
    <property type="entry name" value="Kinase-like_dom_sf"/>
</dbReference>
<keyword evidence="4 5" id="KW-0067">ATP-binding</keyword>
<keyword evidence="3" id="KW-0418">Kinase</keyword>
<evidence type="ECO:0000259" key="7">
    <source>
        <dbReference type="PROSITE" id="PS50011"/>
    </source>
</evidence>
<comment type="similarity">
    <text evidence="6">Belongs to the protein kinase superfamily.</text>
</comment>
<reference evidence="8 9" key="1">
    <citation type="submission" date="2024-02" db="EMBL/GenBank/DDBJ databases">
        <authorList>
            <person name="Vignale AGUSTIN F."/>
            <person name="Sosa J E."/>
            <person name="Modenutti C."/>
        </authorList>
    </citation>
    <scope>NUCLEOTIDE SEQUENCE [LARGE SCALE GENOMIC DNA]</scope>
</reference>
<dbReference type="PROSITE" id="PS00108">
    <property type="entry name" value="PROTEIN_KINASE_ST"/>
    <property type="match status" value="1"/>
</dbReference>
<dbReference type="PANTHER" id="PTHR48011">
    <property type="entry name" value="CCR4-NOT TRANSCRIPTIONAL COMPLEX SUBUNIT CAF120-RELATED"/>
    <property type="match status" value="1"/>
</dbReference>
<dbReference type="SUPFAM" id="SSF56112">
    <property type="entry name" value="Protein kinase-like (PK-like)"/>
    <property type="match status" value="1"/>
</dbReference>
<organism evidence="8 9">
    <name type="scientific">Ilex paraguariensis</name>
    <name type="common">yerba mate</name>
    <dbReference type="NCBI Taxonomy" id="185542"/>
    <lineage>
        <taxon>Eukaryota</taxon>
        <taxon>Viridiplantae</taxon>
        <taxon>Streptophyta</taxon>
        <taxon>Embryophyta</taxon>
        <taxon>Tracheophyta</taxon>
        <taxon>Spermatophyta</taxon>
        <taxon>Magnoliopsida</taxon>
        <taxon>eudicotyledons</taxon>
        <taxon>Gunneridae</taxon>
        <taxon>Pentapetalae</taxon>
        <taxon>asterids</taxon>
        <taxon>campanulids</taxon>
        <taxon>Aquifoliales</taxon>
        <taxon>Aquifoliaceae</taxon>
        <taxon>Ilex</taxon>
    </lineage>
</organism>
<accession>A0ABC8T7X0</accession>
<evidence type="ECO:0000256" key="6">
    <source>
        <dbReference type="RuleBase" id="RU000304"/>
    </source>
</evidence>
<comment type="caution">
    <text evidence="8">The sequence shown here is derived from an EMBL/GenBank/DDBJ whole genome shotgun (WGS) entry which is preliminary data.</text>
</comment>
<keyword evidence="6" id="KW-0723">Serine/threonine-protein kinase</keyword>
<evidence type="ECO:0000256" key="4">
    <source>
        <dbReference type="ARBA" id="ARBA00022840"/>
    </source>
</evidence>
<dbReference type="InterPro" id="IPR052751">
    <property type="entry name" value="Plant_MAPKKK"/>
</dbReference>
<keyword evidence="1" id="KW-0808">Transferase</keyword>
<evidence type="ECO:0000256" key="2">
    <source>
        <dbReference type="ARBA" id="ARBA00022741"/>
    </source>
</evidence>
<dbReference type="EMBL" id="CAUOFW020004392">
    <property type="protein sequence ID" value="CAK9165510.1"/>
    <property type="molecule type" value="Genomic_DNA"/>
</dbReference>
<dbReference type="InterPro" id="IPR000719">
    <property type="entry name" value="Prot_kinase_dom"/>
</dbReference>
<dbReference type="PROSITE" id="PS00107">
    <property type="entry name" value="PROTEIN_KINASE_ATP"/>
    <property type="match status" value="1"/>
</dbReference>